<organism evidence="1 2">
    <name type="scientific">Limnobaculum allomyrinae</name>
    <dbReference type="NCBI Taxonomy" id="2791986"/>
    <lineage>
        <taxon>Bacteria</taxon>
        <taxon>Pseudomonadati</taxon>
        <taxon>Pseudomonadota</taxon>
        <taxon>Gammaproteobacteria</taxon>
        <taxon>Enterobacterales</taxon>
        <taxon>Budviciaceae</taxon>
        <taxon>Limnobaculum</taxon>
    </lineage>
</organism>
<evidence type="ECO:0000313" key="1">
    <source>
        <dbReference type="EMBL" id="MBK5145939.1"/>
    </source>
</evidence>
<evidence type="ECO:0000313" key="2">
    <source>
        <dbReference type="Proteomes" id="UP001296921"/>
    </source>
</evidence>
<proteinExistence type="predicted"/>
<dbReference type="EMBL" id="JADRCR010000019">
    <property type="protein sequence ID" value="MBK5145939.1"/>
    <property type="molecule type" value="Genomic_DNA"/>
</dbReference>
<comment type="caution">
    <text evidence="1">The sequence shown here is derived from an EMBL/GenBank/DDBJ whole genome shotgun (WGS) entry which is preliminary data.</text>
</comment>
<gene>
    <name evidence="1" type="ORF">I2494_19920</name>
</gene>
<accession>A0ABS1IW76</accession>
<reference evidence="1 2" key="1">
    <citation type="submission" date="2020-11" db="EMBL/GenBank/DDBJ databases">
        <title>Insectihabitans protaetiae gen. nov. sp. nov. and Insectihabitans allomyrinae sp. nov., isolated from larvae of Protaetia brevitarsis seulensis and Allomyrina dichotoma, respectively.</title>
        <authorList>
            <person name="Lee S.D."/>
            <person name="Byeon Y.-S."/>
            <person name="Kim S.-M."/>
            <person name="Yang H.L."/>
            <person name="Kim I.S."/>
        </authorList>
    </citation>
    <scope>NUCLEOTIDE SEQUENCE [LARGE SCALE GENOMIC DNA]</scope>
    <source>
        <strain evidence="1 2">BWR-B9</strain>
    </source>
</reference>
<dbReference type="RefSeq" id="WP_218468742.1">
    <property type="nucleotide sequence ID" value="NZ_JADRCR010000019.1"/>
</dbReference>
<keyword evidence="2" id="KW-1185">Reference proteome</keyword>
<sequence>MKLIPYLYHGPQSSVTVRIIGSNKEEQELEVVLYPGREVSLPEKHDYTEALLAQKLLTLPPTTAKLVKADVKAKEQKDDGR</sequence>
<name>A0ABS1IW76_9GAMM</name>
<dbReference type="Proteomes" id="UP001296921">
    <property type="component" value="Unassembled WGS sequence"/>
</dbReference>
<protein>
    <submittedName>
        <fullName evidence="1">Uncharacterized protein</fullName>
    </submittedName>
</protein>